<evidence type="ECO:0000313" key="1">
    <source>
        <dbReference type="EMBL" id="PNT62400.1"/>
    </source>
</evidence>
<evidence type="ECO:0000313" key="3">
    <source>
        <dbReference type="Proteomes" id="UP000008810"/>
    </source>
</evidence>
<dbReference type="Gramene" id="PNT62401">
    <property type="protein sequence ID" value="PNT62401"/>
    <property type="gene ID" value="BRADI_4g02575v3"/>
</dbReference>
<organism evidence="1">
    <name type="scientific">Brachypodium distachyon</name>
    <name type="common">Purple false brome</name>
    <name type="synonym">Trachynia distachya</name>
    <dbReference type="NCBI Taxonomy" id="15368"/>
    <lineage>
        <taxon>Eukaryota</taxon>
        <taxon>Viridiplantae</taxon>
        <taxon>Streptophyta</taxon>
        <taxon>Embryophyta</taxon>
        <taxon>Tracheophyta</taxon>
        <taxon>Spermatophyta</taxon>
        <taxon>Magnoliopsida</taxon>
        <taxon>Liliopsida</taxon>
        <taxon>Poales</taxon>
        <taxon>Poaceae</taxon>
        <taxon>BOP clade</taxon>
        <taxon>Pooideae</taxon>
        <taxon>Stipodae</taxon>
        <taxon>Brachypodieae</taxon>
        <taxon>Brachypodium</taxon>
    </lineage>
</organism>
<reference evidence="1 2" key="1">
    <citation type="journal article" date="2010" name="Nature">
        <title>Genome sequencing and analysis of the model grass Brachypodium distachyon.</title>
        <authorList>
            <consortium name="International Brachypodium Initiative"/>
        </authorList>
    </citation>
    <scope>NUCLEOTIDE SEQUENCE [LARGE SCALE GENOMIC DNA]</scope>
    <source>
        <strain evidence="1 2">Bd21</strain>
    </source>
</reference>
<dbReference type="EnsemblPlants" id="PNT62401">
    <property type="protein sequence ID" value="PNT62401"/>
    <property type="gene ID" value="BRADI_4g02575v3"/>
</dbReference>
<proteinExistence type="predicted"/>
<dbReference type="InParanoid" id="A0A2K2CK43"/>
<keyword evidence="3" id="KW-1185">Reference proteome</keyword>
<evidence type="ECO:0000313" key="2">
    <source>
        <dbReference type="EnsemblPlants" id="PNT62400"/>
    </source>
</evidence>
<sequence>MRFLLRALPIPSSPDLGRLSPPLPFLRPPSLALHRSRPDEKVVFQKVRDLSVLGAGRTRSGRQR</sequence>
<dbReference type="Proteomes" id="UP000008810">
    <property type="component" value="Chromosome 4"/>
</dbReference>
<dbReference type="EMBL" id="CM000883">
    <property type="protein sequence ID" value="PNT62401.1"/>
    <property type="molecule type" value="Genomic_DNA"/>
</dbReference>
<protein>
    <submittedName>
        <fullName evidence="1 2">Uncharacterized protein</fullName>
    </submittedName>
</protein>
<reference evidence="1" key="2">
    <citation type="submission" date="2017-06" db="EMBL/GenBank/DDBJ databases">
        <title>WGS assembly of Brachypodium distachyon.</title>
        <authorList>
            <consortium name="The International Brachypodium Initiative"/>
            <person name="Lucas S."/>
            <person name="Harmon-Smith M."/>
            <person name="Lail K."/>
            <person name="Tice H."/>
            <person name="Grimwood J."/>
            <person name="Bruce D."/>
            <person name="Barry K."/>
            <person name="Shu S."/>
            <person name="Lindquist E."/>
            <person name="Wang M."/>
            <person name="Pitluck S."/>
            <person name="Vogel J.P."/>
            <person name="Garvin D.F."/>
            <person name="Mockler T.C."/>
            <person name="Schmutz J."/>
            <person name="Rokhsar D."/>
            <person name="Bevan M.W."/>
        </authorList>
    </citation>
    <scope>NUCLEOTIDE SEQUENCE</scope>
    <source>
        <strain evidence="1">Bd21</strain>
    </source>
</reference>
<dbReference type="EnsemblPlants" id="PNT62400">
    <property type="protein sequence ID" value="PNT62400"/>
    <property type="gene ID" value="BRADI_4g02575v3"/>
</dbReference>
<accession>A0A2K2CK43</accession>
<reference evidence="2" key="3">
    <citation type="submission" date="2018-08" db="UniProtKB">
        <authorList>
            <consortium name="EnsemblPlants"/>
        </authorList>
    </citation>
    <scope>IDENTIFICATION</scope>
    <source>
        <strain evidence="2">cv. Bd21</strain>
    </source>
</reference>
<gene>
    <name evidence="1" type="ORF">BRADI_4g02575v3</name>
</gene>
<dbReference type="Gramene" id="PNT62400">
    <property type="protein sequence ID" value="PNT62400"/>
    <property type="gene ID" value="BRADI_4g02575v3"/>
</dbReference>
<dbReference type="AlphaFoldDB" id="A0A2K2CK43"/>
<dbReference type="EMBL" id="CM000883">
    <property type="protein sequence ID" value="PNT62400.1"/>
    <property type="molecule type" value="Genomic_DNA"/>
</dbReference>
<name>A0A2K2CK43_BRADI</name>